<evidence type="ECO:0000313" key="7">
    <source>
        <dbReference type="EMBL" id="KAK9888282.1"/>
    </source>
</evidence>
<evidence type="ECO:0000259" key="6">
    <source>
        <dbReference type="Pfam" id="PF01212"/>
    </source>
</evidence>
<dbReference type="InterPro" id="IPR015424">
    <property type="entry name" value="PyrdxlP-dep_Trfase"/>
</dbReference>
<comment type="caution">
    <text evidence="7">The sequence shown here is derived from an EMBL/GenBank/DDBJ whole genome shotgun (WGS) entry which is preliminary data.</text>
</comment>
<keyword evidence="4" id="KW-0456">Lyase</keyword>
<comment type="cofactor">
    <cofactor evidence="1">
        <name>pyridoxal 5'-phosphate</name>
        <dbReference type="ChEBI" id="CHEBI:597326"/>
    </cofactor>
</comment>
<dbReference type="GO" id="GO:0006567">
    <property type="term" value="P:L-threonine catabolic process"/>
    <property type="evidence" value="ECO:0007669"/>
    <property type="project" value="TreeGrafter"/>
</dbReference>
<dbReference type="EMBL" id="JARQZJ010000121">
    <property type="protein sequence ID" value="KAK9888282.1"/>
    <property type="molecule type" value="Genomic_DNA"/>
</dbReference>
<reference evidence="7 8" key="1">
    <citation type="submission" date="2023-03" db="EMBL/GenBank/DDBJ databases">
        <title>Genome insight into feeding habits of ladybird beetles.</title>
        <authorList>
            <person name="Li H.-S."/>
            <person name="Huang Y.-H."/>
            <person name="Pang H."/>
        </authorList>
    </citation>
    <scope>NUCLEOTIDE SEQUENCE [LARGE SCALE GENOMIC DNA]</scope>
    <source>
        <strain evidence="7">SYSU_2023b</strain>
        <tissue evidence="7">Whole body</tissue>
    </source>
</reference>
<dbReference type="Gene3D" id="3.90.1150.10">
    <property type="entry name" value="Aspartate Aminotransferase, domain 1"/>
    <property type="match status" value="1"/>
</dbReference>
<organism evidence="7 8">
    <name type="scientific">Henosepilachna vigintioctopunctata</name>
    <dbReference type="NCBI Taxonomy" id="420089"/>
    <lineage>
        <taxon>Eukaryota</taxon>
        <taxon>Metazoa</taxon>
        <taxon>Ecdysozoa</taxon>
        <taxon>Arthropoda</taxon>
        <taxon>Hexapoda</taxon>
        <taxon>Insecta</taxon>
        <taxon>Pterygota</taxon>
        <taxon>Neoptera</taxon>
        <taxon>Endopterygota</taxon>
        <taxon>Coleoptera</taxon>
        <taxon>Polyphaga</taxon>
        <taxon>Cucujiformia</taxon>
        <taxon>Coccinelloidea</taxon>
        <taxon>Coccinellidae</taxon>
        <taxon>Epilachninae</taxon>
        <taxon>Epilachnini</taxon>
        <taxon>Henosepilachna</taxon>
    </lineage>
</organism>
<dbReference type="Proteomes" id="UP001431783">
    <property type="component" value="Unassembled WGS sequence"/>
</dbReference>
<sequence>MYWKWKVNGEESLVPDAVLVDLRTDTITQPTQEMREVMVNAIVGDDVYGEDPTVAELERRCAELVGKEDALFVASGTMANLIAIMVHCNRRDAEIISGDNAHTFRFEQGGVAQIAGVQSALLRNKKDGTFDLNELRDKIRVDSDLHEPITQLIIVENTHNMCGGKVLPLDWLGSVQNMAREFGVKVHMDGARVMNAAIYQKIHVSEIAKYVDSICFCLSKGLCAPVGSILAGSRNFVAKARRTRKVLGGGWRQAGFLAAAGMVAIHTMIDRLEQDHIHAYKIAKAINDVGSHLCSVDLLNVQTNIVMVNVDRTKTSAKELLERFASVLPSDSVRVSVRACSRDPGFFRIVLHHGITEELVQAAIEKMVMVIKEFEENIQSIEKIPTYNVITN</sequence>
<keyword evidence="8" id="KW-1185">Reference proteome</keyword>
<dbReference type="GO" id="GO:0008732">
    <property type="term" value="F:L-allo-threonine aldolase activity"/>
    <property type="evidence" value="ECO:0007669"/>
    <property type="project" value="TreeGrafter"/>
</dbReference>
<dbReference type="Gene3D" id="3.40.640.10">
    <property type="entry name" value="Type I PLP-dependent aspartate aminotransferase-like (Major domain)"/>
    <property type="match status" value="1"/>
</dbReference>
<dbReference type="Pfam" id="PF01212">
    <property type="entry name" value="Beta_elim_lyase"/>
    <property type="match status" value="1"/>
</dbReference>
<dbReference type="PIRSF" id="PIRSF017617">
    <property type="entry name" value="Thr_aldolase"/>
    <property type="match status" value="1"/>
</dbReference>
<dbReference type="GO" id="GO:0005829">
    <property type="term" value="C:cytosol"/>
    <property type="evidence" value="ECO:0007669"/>
    <property type="project" value="TreeGrafter"/>
</dbReference>
<keyword evidence="3" id="KW-0663">Pyridoxal phosphate</keyword>
<proteinExistence type="inferred from homology"/>
<dbReference type="AlphaFoldDB" id="A0AAW1UXZ1"/>
<evidence type="ECO:0000256" key="3">
    <source>
        <dbReference type="ARBA" id="ARBA00022898"/>
    </source>
</evidence>
<comment type="similarity">
    <text evidence="2">Belongs to the threonine aldolase family.</text>
</comment>
<dbReference type="InterPro" id="IPR023603">
    <property type="entry name" value="Low_specificity_L-TA-like"/>
</dbReference>
<feature type="domain" description="Aromatic amino acid beta-eliminating lyase/threonine aldolase" evidence="6">
    <location>
        <begin position="21"/>
        <end position="311"/>
    </location>
</feature>
<evidence type="ECO:0000256" key="1">
    <source>
        <dbReference type="ARBA" id="ARBA00001933"/>
    </source>
</evidence>
<dbReference type="GO" id="GO:0006545">
    <property type="term" value="P:glycine biosynthetic process"/>
    <property type="evidence" value="ECO:0007669"/>
    <property type="project" value="TreeGrafter"/>
</dbReference>
<dbReference type="SUPFAM" id="SSF53383">
    <property type="entry name" value="PLP-dependent transferases"/>
    <property type="match status" value="1"/>
</dbReference>
<dbReference type="FunFam" id="3.40.640.10:FF:000030">
    <property type="entry name" value="Low-specificity L-threonine aldolase"/>
    <property type="match status" value="1"/>
</dbReference>
<dbReference type="PANTHER" id="PTHR48097:SF9">
    <property type="entry name" value="L-THREONINE ALDOLASE"/>
    <property type="match status" value="1"/>
</dbReference>
<dbReference type="InterPro" id="IPR015421">
    <property type="entry name" value="PyrdxlP-dep_Trfase_major"/>
</dbReference>
<evidence type="ECO:0000313" key="8">
    <source>
        <dbReference type="Proteomes" id="UP001431783"/>
    </source>
</evidence>
<dbReference type="PANTHER" id="PTHR48097">
    <property type="entry name" value="L-THREONINE ALDOLASE-RELATED"/>
    <property type="match status" value="1"/>
</dbReference>
<dbReference type="InterPro" id="IPR001597">
    <property type="entry name" value="ArAA_b-elim_lyase/Thr_aldolase"/>
</dbReference>
<protein>
    <recommendedName>
        <fullName evidence="6">Aromatic amino acid beta-eliminating lyase/threonine aldolase domain-containing protein</fullName>
    </recommendedName>
</protein>
<dbReference type="InterPro" id="IPR015422">
    <property type="entry name" value="PyrdxlP-dep_Trfase_small"/>
</dbReference>
<evidence type="ECO:0000256" key="2">
    <source>
        <dbReference type="ARBA" id="ARBA00006966"/>
    </source>
</evidence>
<accession>A0AAW1UXZ1</accession>
<evidence type="ECO:0000256" key="5">
    <source>
        <dbReference type="PIRSR" id="PIRSR017617-1"/>
    </source>
</evidence>
<feature type="modified residue" description="N6-(pyridoxal phosphate)lysine" evidence="5">
    <location>
        <position position="220"/>
    </location>
</feature>
<gene>
    <name evidence="7" type="ORF">WA026_000545</name>
</gene>
<evidence type="ECO:0000256" key="4">
    <source>
        <dbReference type="ARBA" id="ARBA00023239"/>
    </source>
</evidence>
<name>A0AAW1UXZ1_9CUCU</name>
<dbReference type="NCBIfam" id="NF041359">
    <property type="entry name" value="GntG_guanitoxin"/>
    <property type="match status" value="1"/>
</dbReference>